<evidence type="ECO:0000313" key="7">
    <source>
        <dbReference type="Proteomes" id="UP000594262"/>
    </source>
</evidence>
<dbReference type="OrthoDB" id="8598182at2759"/>
<dbReference type="EnsemblMetazoa" id="CLYHEMT012153.1">
    <property type="protein sequence ID" value="CLYHEMP012153.1"/>
    <property type="gene ID" value="CLYHEMG012153"/>
</dbReference>
<evidence type="ECO:0000256" key="1">
    <source>
        <dbReference type="ARBA" id="ARBA00008042"/>
    </source>
</evidence>
<feature type="domain" description="DET1- and DDB1-associated protein 1" evidence="5">
    <location>
        <begin position="60"/>
        <end position="123"/>
    </location>
</feature>
<evidence type="ECO:0000256" key="2">
    <source>
        <dbReference type="ARBA" id="ARBA00018256"/>
    </source>
</evidence>
<name>A0A7M5UM25_9CNID</name>
<dbReference type="PANTHER" id="PTHR31879">
    <property type="entry name" value="DET1- AND DDB1-ASSOCIATED PROTEIN 1"/>
    <property type="match status" value="1"/>
</dbReference>
<evidence type="ECO:0000256" key="3">
    <source>
        <dbReference type="ARBA" id="ARBA00045586"/>
    </source>
</evidence>
<dbReference type="PANTHER" id="PTHR31879:SF2">
    <property type="entry name" value="DET1- AND DDB1-ASSOCIATED PROTEIN 1"/>
    <property type="match status" value="1"/>
</dbReference>
<reference evidence="6" key="1">
    <citation type="submission" date="2021-01" db="UniProtKB">
        <authorList>
            <consortium name="EnsemblMetazoa"/>
        </authorList>
    </citation>
    <scope>IDENTIFICATION</scope>
</reference>
<protein>
    <recommendedName>
        <fullName evidence="2">DET1- and DDB1-associated protein 1</fullName>
    </recommendedName>
</protein>
<dbReference type="AlphaFoldDB" id="A0A7M5UM25"/>
<evidence type="ECO:0000256" key="4">
    <source>
        <dbReference type="SAM" id="MobiDB-lite"/>
    </source>
</evidence>
<organism evidence="6 7">
    <name type="scientific">Clytia hemisphaerica</name>
    <dbReference type="NCBI Taxonomy" id="252671"/>
    <lineage>
        <taxon>Eukaryota</taxon>
        <taxon>Metazoa</taxon>
        <taxon>Cnidaria</taxon>
        <taxon>Hydrozoa</taxon>
        <taxon>Hydroidolina</taxon>
        <taxon>Leptothecata</taxon>
        <taxon>Obeliida</taxon>
        <taxon>Clytiidae</taxon>
        <taxon>Clytia</taxon>
    </lineage>
</organism>
<proteinExistence type="inferred from homology"/>
<evidence type="ECO:0000259" key="5">
    <source>
        <dbReference type="Pfam" id="PF10172"/>
    </source>
</evidence>
<accession>A0A7M5UM25</accession>
<feature type="region of interest" description="Disordered" evidence="4">
    <location>
        <begin position="124"/>
        <end position="157"/>
    </location>
</feature>
<comment type="function">
    <text evidence="3">Functions as a component of numerous distinct DCX (DDB1-CUL4-X-box) E3 ubiquitin-protein ligase complexes which mediate the ubiquitination and subsequent proteasomal degradation of target proteins. In the DCX complexes, acts as a scaffolding subunit required to stabilize the complex.</text>
</comment>
<dbReference type="Proteomes" id="UP000594262">
    <property type="component" value="Unplaced"/>
</dbReference>
<dbReference type="GO" id="GO:0080008">
    <property type="term" value="C:Cul4-RING E3 ubiquitin ligase complex"/>
    <property type="evidence" value="ECO:0007669"/>
    <property type="project" value="TreeGrafter"/>
</dbReference>
<keyword evidence="7" id="KW-1185">Reference proteome</keyword>
<comment type="similarity">
    <text evidence="1">Belongs to the DDA1 family.</text>
</comment>
<dbReference type="InterPro" id="IPR018276">
    <property type="entry name" value="DDA1_dom"/>
</dbReference>
<dbReference type="Pfam" id="PF10172">
    <property type="entry name" value="DDA1"/>
    <property type="match status" value="1"/>
</dbReference>
<evidence type="ECO:0000313" key="6">
    <source>
        <dbReference type="EnsemblMetazoa" id="CLYHEMP012153.1"/>
    </source>
</evidence>
<dbReference type="GO" id="GO:0032436">
    <property type="term" value="P:positive regulation of proteasomal ubiquitin-dependent protein catabolic process"/>
    <property type="evidence" value="ECO:0007669"/>
    <property type="project" value="TreeGrafter"/>
</dbReference>
<dbReference type="InterPro" id="IPR033575">
    <property type="entry name" value="DDA1-like"/>
</dbReference>
<sequence length="157" mass="18053">QRANVNNLSHQRPRTLKNAGRLDRKRSFWQTDLDRSHSANIIFLAVTIRNKFVIIMTANDLLKGLPSFNKENFSDFKPDENIKSTNTGCNSYIHTEDQQEEEPQVIITDKTNILLRFLRKQLESKKPSKRNTSAASAEETEPSPKLPRLDTTVDEND</sequence>